<gene>
    <name evidence="1" type="ORF">TCNE_LOCUS15053</name>
</gene>
<dbReference type="AlphaFoldDB" id="A0A183V2T3"/>
<reference evidence="3" key="1">
    <citation type="submission" date="2016-06" db="UniProtKB">
        <authorList>
            <consortium name="WormBaseParasite"/>
        </authorList>
    </citation>
    <scope>IDENTIFICATION</scope>
</reference>
<reference evidence="1 2" key="2">
    <citation type="submission" date="2018-11" db="EMBL/GenBank/DDBJ databases">
        <authorList>
            <consortium name="Pathogen Informatics"/>
        </authorList>
    </citation>
    <scope>NUCLEOTIDE SEQUENCE [LARGE SCALE GENOMIC DNA]</scope>
</reference>
<organism evidence="2 3">
    <name type="scientific">Toxocara canis</name>
    <name type="common">Canine roundworm</name>
    <dbReference type="NCBI Taxonomy" id="6265"/>
    <lineage>
        <taxon>Eukaryota</taxon>
        <taxon>Metazoa</taxon>
        <taxon>Ecdysozoa</taxon>
        <taxon>Nematoda</taxon>
        <taxon>Chromadorea</taxon>
        <taxon>Rhabditida</taxon>
        <taxon>Spirurina</taxon>
        <taxon>Ascaridomorpha</taxon>
        <taxon>Ascaridoidea</taxon>
        <taxon>Toxocaridae</taxon>
        <taxon>Toxocara</taxon>
    </lineage>
</organism>
<sequence>MPFVVCDKEKIQQTEESSESFRLTILQSEYSNAFSLSTRQLHPGEQFDVFIDNTDIFKNVDHVKLHIEAESESTSNKGLLELNIQVISDAPSQIFDSEEYAFEVPTKFKTATVGTLKVNSAQSLISYICFYARLIAC</sequence>
<evidence type="ECO:0000313" key="3">
    <source>
        <dbReference type="WBParaSite" id="TCNE_0001505301-mRNA-1"/>
    </source>
</evidence>
<accession>A0A183V2T3</accession>
<name>A0A183V2T3_TOXCA</name>
<evidence type="ECO:0000313" key="2">
    <source>
        <dbReference type="Proteomes" id="UP000050794"/>
    </source>
</evidence>
<dbReference type="Proteomes" id="UP000050794">
    <property type="component" value="Unassembled WGS sequence"/>
</dbReference>
<dbReference type="EMBL" id="UYWY01022606">
    <property type="protein sequence ID" value="VDM46374.1"/>
    <property type="molecule type" value="Genomic_DNA"/>
</dbReference>
<proteinExistence type="predicted"/>
<evidence type="ECO:0000313" key="1">
    <source>
        <dbReference type="EMBL" id="VDM46374.1"/>
    </source>
</evidence>
<protein>
    <submittedName>
        <fullName evidence="3">Transglut_C domain-containing protein</fullName>
    </submittedName>
</protein>
<dbReference type="WBParaSite" id="TCNE_0001505301-mRNA-1">
    <property type="protein sequence ID" value="TCNE_0001505301-mRNA-1"/>
    <property type="gene ID" value="TCNE_0001505301"/>
</dbReference>
<keyword evidence="2" id="KW-1185">Reference proteome</keyword>